<organism evidence="1 2">
    <name type="scientific">Choanephora cucurbitarum</name>
    <dbReference type="NCBI Taxonomy" id="101091"/>
    <lineage>
        <taxon>Eukaryota</taxon>
        <taxon>Fungi</taxon>
        <taxon>Fungi incertae sedis</taxon>
        <taxon>Mucoromycota</taxon>
        <taxon>Mucoromycotina</taxon>
        <taxon>Mucoromycetes</taxon>
        <taxon>Mucorales</taxon>
        <taxon>Mucorineae</taxon>
        <taxon>Choanephoraceae</taxon>
        <taxon>Choanephoroideae</taxon>
        <taxon>Choanephora</taxon>
    </lineage>
</organism>
<accession>A0A1C7MV43</accession>
<name>A0A1C7MV43_9FUNG</name>
<evidence type="ECO:0000313" key="1">
    <source>
        <dbReference type="EMBL" id="OBZ80755.1"/>
    </source>
</evidence>
<gene>
    <name evidence="1" type="ORF">A0J61_11197</name>
</gene>
<dbReference type="EMBL" id="LUGH01001766">
    <property type="protein sequence ID" value="OBZ80755.1"/>
    <property type="molecule type" value="Genomic_DNA"/>
</dbReference>
<sequence>MIALEEHLLVQKPLYEEPETIIPNLKMMSEKTGNAIKRKPRTDDVKEALGKLLPEAPPEEAYDYVLKCCAERSDEIIVSLYHGMPLSRKHLATMIRDKMYNRASKLIKQTHHIDMGPCESNWILKTLVATGHQNRFADLNSSKITAKGLGG</sequence>
<protein>
    <submittedName>
        <fullName evidence="1">Uncharacterized protein</fullName>
    </submittedName>
</protein>
<reference evidence="1 2" key="1">
    <citation type="submission" date="2016-03" db="EMBL/GenBank/DDBJ databases">
        <title>Choanephora cucurbitarum.</title>
        <authorList>
            <person name="Min B."/>
            <person name="Park H."/>
            <person name="Park J.-H."/>
            <person name="Shin H.-D."/>
            <person name="Choi I.-G."/>
        </authorList>
    </citation>
    <scope>NUCLEOTIDE SEQUENCE [LARGE SCALE GENOMIC DNA]</scope>
    <source>
        <strain evidence="1 2">KUS-F28377</strain>
    </source>
</reference>
<evidence type="ECO:0000313" key="2">
    <source>
        <dbReference type="Proteomes" id="UP000093000"/>
    </source>
</evidence>
<keyword evidence="2" id="KW-1185">Reference proteome</keyword>
<comment type="caution">
    <text evidence="1">The sequence shown here is derived from an EMBL/GenBank/DDBJ whole genome shotgun (WGS) entry which is preliminary data.</text>
</comment>
<dbReference type="Proteomes" id="UP000093000">
    <property type="component" value="Unassembled WGS sequence"/>
</dbReference>
<dbReference type="AlphaFoldDB" id="A0A1C7MV43"/>
<dbReference type="InParanoid" id="A0A1C7MV43"/>
<proteinExistence type="predicted"/>